<evidence type="ECO:0000256" key="11">
    <source>
        <dbReference type="HAMAP-Rule" id="MF_01152"/>
    </source>
</evidence>
<dbReference type="GO" id="GO:0009408">
    <property type="term" value="P:response to heat"/>
    <property type="evidence" value="ECO:0007669"/>
    <property type="project" value="InterPro"/>
</dbReference>
<feature type="domain" description="J" evidence="13">
    <location>
        <begin position="5"/>
        <end position="69"/>
    </location>
</feature>
<dbReference type="InterPro" id="IPR001623">
    <property type="entry name" value="DnaJ_domain"/>
</dbReference>
<gene>
    <name evidence="11 15" type="primary">dnaJ</name>
    <name evidence="15" type="ORF">KIMC2_08240</name>
</gene>
<dbReference type="PANTHER" id="PTHR43096">
    <property type="entry name" value="DNAJ HOMOLOG 1, MITOCHONDRIAL-RELATED"/>
    <property type="match status" value="1"/>
</dbReference>
<feature type="binding site" evidence="11">
    <location>
        <position position="204"/>
    </location>
    <ligand>
        <name>Zn(2+)</name>
        <dbReference type="ChEBI" id="CHEBI:29105"/>
        <label>2</label>
    </ligand>
</feature>
<dbReference type="InterPro" id="IPR002939">
    <property type="entry name" value="DnaJ_C"/>
</dbReference>
<dbReference type="NCBIfam" id="TIGR02349">
    <property type="entry name" value="DnaJ_bact"/>
    <property type="match status" value="1"/>
</dbReference>
<dbReference type="Pfam" id="PF00684">
    <property type="entry name" value="DnaJ_CXXCXGXG"/>
    <property type="match status" value="1"/>
</dbReference>
<evidence type="ECO:0000259" key="14">
    <source>
        <dbReference type="PROSITE" id="PS51188"/>
    </source>
</evidence>
<dbReference type="FunFam" id="2.60.260.20:FF:000005">
    <property type="entry name" value="Chaperone protein dnaJ 1, mitochondrial"/>
    <property type="match status" value="1"/>
</dbReference>
<dbReference type="PANTHER" id="PTHR43096:SF48">
    <property type="entry name" value="CHAPERONE PROTEIN DNAJ"/>
    <property type="match status" value="1"/>
</dbReference>
<feature type="binding site" evidence="11">
    <location>
        <position position="175"/>
    </location>
    <ligand>
        <name>Zn(2+)</name>
        <dbReference type="ChEBI" id="CHEBI:29105"/>
        <label>2</label>
    </ligand>
</feature>
<feature type="zinc finger region" description="CR-type" evidence="12">
    <location>
        <begin position="145"/>
        <end position="227"/>
    </location>
</feature>
<dbReference type="PROSITE" id="PS00636">
    <property type="entry name" value="DNAJ_1"/>
    <property type="match status" value="1"/>
</dbReference>
<keyword evidence="4 11" id="KW-0677">Repeat</keyword>
<dbReference type="InterPro" id="IPR018253">
    <property type="entry name" value="DnaJ_domain_CS"/>
</dbReference>
<dbReference type="GO" id="GO:0031072">
    <property type="term" value="F:heat shock protein binding"/>
    <property type="evidence" value="ECO:0007669"/>
    <property type="project" value="InterPro"/>
</dbReference>
<keyword evidence="5 11" id="KW-0863">Zinc-finger</keyword>
<evidence type="ECO:0000256" key="12">
    <source>
        <dbReference type="PROSITE-ProRule" id="PRU00546"/>
    </source>
</evidence>
<dbReference type="KEGG" id="xak:KIMC2_08240"/>
<feature type="domain" description="CR-type" evidence="14">
    <location>
        <begin position="145"/>
        <end position="227"/>
    </location>
</feature>
<comment type="subunit">
    <text evidence="11">Homodimer.</text>
</comment>
<evidence type="ECO:0000313" key="16">
    <source>
        <dbReference type="Proteomes" id="UP001321804"/>
    </source>
</evidence>
<feature type="repeat" description="CXXCXGXG motif" evidence="11">
    <location>
        <begin position="215"/>
        <end position="222"/>
    </location>
</feature>
<dbReference type="GO" id="GO:0006260">
    <property type="term" value="P:DNA replication"/>
    <property type="evidence" value="ECO:0007669"/>
    <property type="project" value="UniProtKB-KW"/>
</dbReference>
<sequence>MAQKDYYEILGVSKDASENDIKKAYRELTKKYHPDINHEPGAEEKFKEINEAYEVLSDPNKKAQYDQFGSADPNGAGGFGQGFSGFSNFGGGTQYSSGNFDDFEDILNSFFGGSSSSQRSSGPQKKKGSDLEYRLKIKFEDAIFGKDEEITYERMDRCPTCHGNGAKPGTKPEECSNCHGNGYVVQQVQSLFGVQQARRVCPVCHGVGQIIKEKCSTCSGRGLTRQKNTISVHIPKGIDNGQQLVKEGAGNAGALNGEYGDLYVDINVSPSKKYKRENYDLYSEETINYAQAVLGDKITVDTVYGPGEMTIPSGTQPNTVMKIKGKGVPHLNSNGVGNQYVTVKIKIPRKLNEKQRKALLNYVELMGEDKPDDDNSFFSRVKERFDL</sequence>
<comment type="function">
    <text evidence="11">Participates actively in the response to hyperosmotic and heat shock by preventing the aggregation of stress-denatured proteins and by disaggregating proteins, also in an autonomous, DnaK-independent fashion. Unfolded proteins bind initially to DnaJ; upon interaction with the DnaJ-bound protein, DnaK hydrolyzes its bound ATP, resulting in the formation of a stable complex. GrpE releases ADP from DnaK; ATP binding to DnaK triggers the release of the substrate protein, thus completing the reaction cycle. Several rounds of ATP-dependent interactions between DnaJ, DnaK and GrpE are required for fully efficient folding. Also involved, together with DnaK and GrpE, in the DNA replication of plasmids through activation of initiation proteins.</text>
</comment>
<comment type="domain">
    <text evidence="11">The J domain is necessary and sufficient to stimulate DnaK ATPase activity. Zinc center 1 plays an important role in the autonomous, DnaK-independent chaperone activity of DnaJ. Zinc center 2 is essential for interaction with DnaK and for DnaJ activity.</text>
</comment>
<dbReference type="Gene3D" id="1.10.287.110">
    <property type="entry name" value="DnaJ domain"/>
    <property type="match status" value="1"/>
</dbReference>
<feature type="repeat" description="CXXCXGXG motif" evidence="11">
    <location>
        <begin position="175"/>
        <end position="182"/>
    </location>
</feature>
<proteinExistence type="inferred from homology"/>
<evidence type="ECO:0000256" key="6">
    <source>
        <dbReference type="ARBA" id="ARBA00022833"/>
    </source>
</evidence>
<dbReference type="GO" id="GO:0008270">
    <property type="term" value="F:zinc ion binding"/>
    <property type="evidence" value="ECO:0007669"/>
    <property type="project" value="UniProtKB-UniRule"/>
</dbReference>
<dbReference type="Gene3D" id="2.60.260.20">
    <property type="entry name" value="Urease metallochaperone UreE, N-terminal domain"/>
    <property type="match status" value="2"/>
</dbReference>
<keyword evidence="6 11" id="KW-0862">Zinc</keyword>
<comment type="subcellular location">
    <subcellularLocation>
        <location evidence="11">Cytoplasm</location>
    </subcellularLocation>
</comment>
<feature type="binding site" evidence="11">
    <location>
        <position position="178"/>
    </location>
    <ligand>
        <name>Zn(2+)</name>
        <dbReference type="ChEBI" id="CHEBI:29105"/>
        <label>2</label>
    </ligand>
</feature>
<dbReference type="GO" id="GO:0042026">
    <property type="term" value="P:protein refolding"/>
    <property type="evidence" value="ECO:0007669"/>
    <property type="project" value="TreeGrafter"/>
</dbReference>
<dbReference type="Proteomes" id="UP001321804">
    <property type="component" value="Chromosome"/>
</dbReference>
<dbReference type="GO" id="GO:0005524">
    <property type="term" value="F:ATP binding"/>
    <property type="evidence" value="ECO:0007669"/>
    <property type="project" value="InterPro"/>
</dbReference>
<dbReference type="PRINTS" id="PR00625">
    <property type="entry name" value="JDOMAIN"/>
</dbReference>
<feature type="binding site" evidence="11">
    <location>
        <position position="201"/>
    </location>
    <ligand>
        <name>Zn(2+)</name>
        <dbReference type="ChEBI" id="CHEBI:29105"/>
        <label>2</label>
    </ligand>
</feature>
<reference evidence="15 16" key="1">
    <citation type="journal article" date="2023" name="Microbiol. Spectr.">
        <title>Symbiosis of Carpenter Bees with Uncharacterized Lactic Acid Bacteria Showing NAD Auxotrophy.</title>
        <authorList>
            <person name="Kawasaki S."/>
            <person name="Ozawa K."/>
            <person name="Mori T."/>
            <person name="Yamamoto A."/>
            <person name="Ito M."/>
            <person name="Ohkuma M."/>
            <person name="Sakamoto M."/>
            <person name="Matsutani M."/>
        </authorList>
    </citation>
    <scope>NUCLEOTIDE SEQUENCE [LARGE SCALE GENOMIC DNA]</scope>
    <source>
        <strain evidence="15 16">KimC2</strain>
    </source>
</reference>
<dbReference type="FunFam" id="2.10.230.10:FF:000002">
    <property type="entry name" value="Molecular chaperone DnaJ"/>
    <property type="match status" value="1"/>
</dbReference>
<dbReference type="GO" id="GO:0051082">
    <property type="term" value="F:unfolded protein binding"/>
    <property type="evidence" value="ECO:0007669"/>
    <property type="project" value="UniProtKB-UniRule"/>
</dbReference>
<keyword evidence="3 11" id="KW-0479">Metal-binding</keyword>
<dbReference type="NCBIfam" id="NF008035">
    <property type="entry name" value="PRK10767.1"/>
    <property type="match status" value="1"/>
</dbReference>
<dbReference type="SUPFAM" id="SSF46565">
    <property type="entry name" value="Chaperone J-domain"/>
    <property type="match status" value="1"/>
</dbReference>
<dbReference type="RefSeq" id="WP_317698160.1">
    <property type="nucleotide sequence ID" value="NZ_AP026801.1"/>
</dbReference>
<dbReference type="SUPFAM" id="SSF49493">
    <property type="entry name" value="HSP40/DnaJ peptide-binding domain"/>
    <property type="match status" value="2"/>
</dbReference>
<name>A0AAU9DHQ1_9LACO</name>
<comment type="cofactor">
    <cofactor evidence="11">
        <name>Zn(2+)</name>
        <dbReference type="ChEBI" id="CHEBI:29105"/>
    </cofactor>
    <text evidence="11">Binds 2 Zn(2+) ions per monomer.</text>
</comment>
<evidence type="ECO:0000256" key="9">
    <source>
        <dbReference type="ARBA" id="ARBA00061004"/>
    </source>
</evidence>
<keyword evidence="7 11" id="KW-0346">Stress response</keyword>
<dbReference type="InterPro" id="IPR036869">
    <property type="entry name" value="J_dom_sf"/>
</dbReference>
<feature type="repeat" description="CXXCXGXG motif" evidence="11">
    <location>
        <begin position="201"/>
        <end position="208"/>
    </location>
</feature>
<evidence type="ECO:0000256" key="1">
    <source>
        <dbReference type="ARBA" id="ARBA00022490"/>
    </source>
</evidence>
<evidence type="ECO:0000256" key="3">
    <source>
        <dbReference type="ARBA" id="ARBA00022723"/>
    </source>
</evidence>
<dbReference type="PROSITE" id="PS50076">
    <property type="entry name" value="DNAJ_2"/>
    <property type="match status" value="1"/>
</dbReference>
<feature type="repeat" description="CXXCXGXG motif" evidence="11">
    <location>
        <begin position="158"/>
        <end position="165"/>
    </location>
</feature>
<dbReference type="HAMAP" id="MF_01152">
    <property type="entry name" value="DnaJ"/>
    <property type="match status" value="1"/>
</dbReference>
<feature type="binding site" evidence="11">
    <location>
        <position position="158"/>
    </location>
    <ligand>
        <name>Zn(2+)</name>
        <dbReference type="ChEBI" id="CHEBI:29105"/>
        <label>1</label>
    </ligand>
</feature>
<evidence type="ECO:0000256" key="8">
    <source>
        <dbReference type="ARBA" id="ARBA00023186"/>
    </source>
</evidence>
<comment type="similarity">
    <text evidence="9 11">Belongs to the DnaJ family.</text>
</comment>
<dbReference type="InterPro" id="IPR008971">
    <property type="entry name" value="HSP40/DnaJ_pept-bd"/>
</dbReference>
<dbReference type="CDD" id="cd06257">
    <property type="entry name" value="DnaJ"/>
    <property type="match status" value="1"/>
</dbReference>
<keyword evidence="2 11" id="KW-0235">DNA replication</keyword>
<evidence type="ECO:0000313" key="15">
    <source>
        <dbReference type="EMBL" id="BDR56262.1"/>
    </source>
</evidence>
<dbReference type="GO" id="GO:0005737">
    <property type="term" value="C:cytoplasm"/>
    <property type="evidence" value="ECO:0007669"/>
    <property type="project" value="UniProtKB-SubCell"/>
</dbReference>
<evidence type="ECO:0000256" key="7">
    <source>
        <dbReference type="ARBA" id="ARBA00023016"/>
    </source>
</evidence>
<dbReference type="InterPro" id="IPR001305">
    <property type="entry name" value="HSP_DnaJ_Cys-rich_dom"/>
</dbReference>
<dbReference type="PROSITE" id="PS51188">
    <property type="entry name" value="ZF_CR"/>
    <property type="match status" value="1"/>
</dbReference>
<dbReference type="SUPFAM" id="SSF57938">
    <property type="entry name" value="DnaJ/Hsp40 cysteine-rich domain"/>
    <property type="match status" value="1"/>
</dbReference>
<dbReference type="AlphaFoldDB" id="A0AAU9DHQ1"/>
<feature type="binding site" evidence="11">
    <location>
        <position position="215"/>
    </location>
    <ligand>
        <name>Zn(2+)</name>
        <dbReference type="ChEBI" id="CHEBI:29105"/>
        <label>1</label>
    </ligand>
</feature>
<feature type="binding site" evidence="11">
    <location>
        <position position="161"/>
    </location>
    <ligand>
        <name>Zn(2+)</name>
        <dbReference type="ChEBI" id="CHEBI:29105"/>
        <label>1</label>
    </ligand>
</feature>
<dbReference type="SMART" id="SM00271">
    <property type="entry name" value="DnaJ"/>
    <property type="match status" value="1"/>
</dbReference>
<protein>
    <recommendedName>
        <fullName evidence="10 11">Chaperone protein DnaJ</fullName>
    </recommendedName>
</protein>
<dbReference type="CDD" id="cd10719">
    <property type="entry name" value="DnaJ_zf"/>
    <property type="match status" value="1"/>
</dbReference>
<accession>A0AAU9DHQ1</accession>
<evidence type="ECO:0000256" key="4">
    <source>
        <dbReference type="ARBA" id="ARBA00022737"/>
    </source>
</evidence>
<keyword evidence="8 11" id="KW-0143">Chaperone</keyword>
<dbReference type="Pfam" id="PF01556">
    <property type="entry name" value="DnaJ_C"/>
    <property type="match status" value="1"/>
</dbReference>
<keyword evidence="16" id="KW-1185">Reference proteome</keyword>
<evidence type="ECO:0000256" key="5">
    <source>
        <dbReference type="ARBA" id="ARBA00022771"/>
    </source>
</evidence>
<dbReference type="CDD" id="cd10747">
    <property type="entry name" value="DnaJ_C"/>
    <property type="match status" value="1"/>
</dbReference>
<dbReference type="InterPro" id="IPR036410">
    <property type="entry name" value="HSP_DnaJ_Cys-rich_dom_sf"/>
</dbReference>
<dbReference type="Gene3D" id="2.10.230.10">
    <property type="entry name" value="Heat shock protein DnaJ, cysteine-rich domain"/>
    <property type="match status" value="1"/>
</dbReference>
<evidence type="ECO:0000256" key="10">
    <source>
        <dbReference type="ARBA" id="ARBA00067609"/>
    </source>
</evidence>
<organism evidence="15 16">
    <name type="scientific">Xylocopilactobacillus apis</name>
    <dbReference type="NCBI Taxonomy" id="2932183"/>
    <lineage>
        <taxon>Bacteria</taxon>
        <taxon>Bacillati</taxon>
        <taxon>Bacillota</taxon>
        <taxon>Bacilli</taxon>
        <taxon>Lactobacillales</taxon>
        <taxon>Lactobacillaceae</taxon>
        <taxon>Xylocopilactobacillus</taxon>
    </lineage>
</organism>
<evidence type="ECO:0000256" key="2">
    <source>
        <dbReference type="ARBA" id="ARBA00022705"/>
    </source>
</evidence>
<dbReference type="InterPro" id="IPR012724">
    <property type="entry name" value="DnaJ"/>
</dbReference>
<dbReference type="FunFam" id="1.10.287.110:FF:000031">
    <property type="entry name" value="Molecular chaperone DnaJ"/>
    <property type="match status" value="1"/>
</dbReference>
<feature type="binding site" evidence="11">
    <location>
        <position position="218"/>
    </location>
    <ligand>
        <name>Zn(2+)</name>
        <dbReference type="ChEBI" id="CHEBI:29105"/>
        <label>1</label>
    </ligand>
</feature>
<dbReference type="Pfam" id="PF00226">
    <property type="entry name" value="DnaJ"/>
    <property type="match status" value="1"/>
</dbReference>
<dbReference type="EMBL" id="AP026801">
    <property type="protein sequence ID" value="BDR56262.1"/>
    <property type="molecule type" value="Genomic_DNA"/>
</dbReference>
<keyword evidence="1 11" id="KW-0963">Cytoplasm</keyword>
<evidence type="ECO:0000259" key="13">
    <source>
        <dbReference type="PROSITE" id="PS50076"/>
    </source>
</evidence>